<reference evidence="1" key="1">
    <citation type="submission" date="2014-09" db="EMBL/GenBank/DDBJ databases">
        <authorList>
            <person name="Magalhaes I.L.F."/>
            <person name="Oliveira U."/>
            <person name="Santos F.R."/>
            <person name="Vidigal T.H.D.A."/>
            <person name="Brescovit A.D."/>
            <person name="Santos A.J."/>
        </authorList>
    </citation>
    <scope>NUCLEOTIDE SEQUENCE</scope>
    <source>
        <tissue evidence="1">Shoot tissue taken approximately 20 cm above the soil surface</tissue>
    </source>
</reference>
<evidence type="ECO:0000313" key="1">
    <source>
        <dbReference type="EMBL" id="JAE00704.1"/>
    </source>
</evidence>
<protein>
    <submittedName>
        <fullName evidence="1">Uncharacterized protein</fullName>
    </submittedName>
</protein>
<name>A0A0A9ENY9_ARUDO</name>
<dbReference type="AlphaFoldDB" id="A0A0A9ENY9"/>
<accession>A0A0A9ENY9</accession>
<sequence>MQSHCQVTVCLFLGCLKRILKHWREIMFLTPVQRVNNCNTFFQHCCVVTPRGNGWRRYRQWSSCWWRTEEVSSGSSSRSRRRRGRCSWRTADPNHVVMCTSTTTTSCCCYCCRVHGHLHPYRRPLLLQQQCLACGNV</sequence>
<proteinExistence type="predicted"/>
<reference evidence="1" key="2">
    <citation type="journal article" date="2015" name="Data Brief">
        <title>Shoot transcriptome of the giant reed, Arundo donax.</title>
        <authorList>
            <person name="Barrero R.A."/>
            <person name="Guerrero F.D."/>
            <person name="Moolhuijzen P."/>
            <person name="Goolsby J.A."/>
            <person name="Tidwell J."/>
            <person name="Bellgard S.E."/>
            <person name="Bellgard M.I."/>
        </authorList>
    </citation>
    <scope>NUCLEOTIDE SEQUENCE</scope>
    <source>
        <tissue evidence="1">Shoot tissue taken approximately 20 cm above the soil surface</tissue>
    </source>
</reference>
<dbReference type="EMBL" id="GBRH01197192">
    <property type="protein sequence ID" value="JAE00704.1"/>
    <property type="molecule type" value="Transcribed_RNA"/>
</dbReference>
<organism evidence="1">
    <name type="scientific">Arundo donax</name>
    <name type="common">Giant reed</name>
    <name type="synonym">Donax arundinaceus</name>
    <dbReference type="NCBI Taxonomy" id="35708"/>
    <lineage>
        <taxon>Eukaryota</taxon>
        <taxon>Viridiplantae</taxon>
        <taxon>Streptophyta</taxon>
        <taxon>Embryophyta</taxon>
        <taxon>Tracheophyta</taxon>
        <taxon>Spermatophyta</taxon>
        <taxon>Magnoliopsida</taxon>
        <taxon>Liliopsida</taxon>
        <taxon>Poales</taxon>
        <taxon>Poaceae</taxon>
        <taxon>PACMAD clade</taxon>
        <taxon>Arundinoideae</taxon>
        <taxon>Arundineae</taxon>
        <taxon>Arundo</taxon>
    </lineage>
</organism>